<proteinExistence type="predicted"/>
<evidence type="ECO:0000313" key="3">
    <source>
        <dbReference type="Proteomes" id="UP000591626"/>
    </source>
</evidence>
<comment type="caution">
    <text evidence="2">The sequence shown here is derived from an EMBL/GenBank/DDBJ whole genome shotgun (WGS) entry which is preliminary data.</text>
</comment>
<accession>A0AAP7CD61</accession>
<evidence type="ECO:0000256" key="1">
    <source>
        <dbReference type="SAM" id="MobiDB-lite"/>
    </source>
</evidence>
<name>A0AAP7CD61_9CORY</name>
<dbReference type="AlphaFoldDB" id="A0AAP7CD61"/>
<dbReference type="EMBL" id="JAAUVV010000041">
    <property type="protein sequence ID" value="NJJ05012.1"/>
    <property type="molecule type" value="Genomic_DNA"/>
</dbReference>
<organism evidence="2 3">
    <name type="scientific">Corynebacterium coyleae</name>
    <dbReference type="NCBI Taxonomy" id="53374"/>
    <lineage>
        <taxon>Bacteria</taxon>
        <taxon>Bacillati</taxon>
        <taxon>Actinomycetota</taxon>
        <taxon>Actinomycetes</taxon>
        <taxon>Mycobacteriales</taxon>
        <taxon>Corynebacteriaceae</taxon>
        <taxon>Corynebacterium</taxon>
    </lineage>
</organism>
<feature type="compositionally biased region" description="Basic and acidic residues" evidence="1">
    <location>
        <begin position="61"/>
        <end position="74"/>
    </location>
</feature>
<protein>
    <submittedName>
        <fullName evidence="2">Uncharacterized protein</fullName>
    </submittedName>
</protein>
<feature type="region of interest" description="Disordered" evidence="1">
    <location>
        <begin position="51"/>
        <end position="74"/>
    </location>
</feature>
<dbReference type="RefSeq" id="WP_167617556.1">
    <property type="nucleotide sequence ID" value="NZ_JAAUVV010000041.1"/>
</dbReference>
<evidence type="ECO:0000313" key="2">
    <source>
        <dbReference type="EMBL" id="NJJ05012.1"/>
    </source>
</evidence>
<dbReference type="Proteomes" id="UP000591626">
    <property type="component" value="Unassembled WGS sequence"/>
</dbReference>
<reference evidence="2 3" key="1">
    <citation type="submission" date="2020-03" db="EMBL/GenBank/DDBJ databases">
        <title>Draft genome sequences of bacterial isolates from the female urobiome.</title>
        <authorList>
            <person name="Miller-Ensminger T."/>
            <person name="Wolfe A.J."/>
            <person name="Putonti C."/>
        </authorList>
    </citation>
    <scope>NUCLEOTIDE SEQUENCE [LARGE SCALE GENOMIC DNA]</scope>
    <source>
        <strain evidence="2 3">UMB8490</strain>
    </source>
</reference>
<sequence length="209" mass="22749">MSNAKQEQFDAISEVLAGAVAAVKQAEVPEDLREIAFTEALRHMLVSANGAGEMSRGHHPVSFDDPKNVDDESSKQDLVLENEVLRKIARGTGVPVTDLDRLIFVDEGEPRIAPSGLKLGKNNTERTRAVVAILTVARTFGFDEGETPLEIIREEVQRLRVYDSANFAAHVKGLSGFVVKGSGANRRVQAKATGIEEFPDLVAEITQEL</sequence>
<gene>
    <name evidence="2" type="ORF">HC138_11810</name>
</gene>